<dbReference type="InterPro" id="IPR010093">
    <property type="entry name" value="SinI_DNA-bd"/>
</dbReference>
<dbReference type="GO" id="GO:0003677">
    <property type="term" value="F:DNA binding"/>
    <property type="evidence" value="ECO:0007669"/>
    <property type="project" value="InterPro"/>
</dbReference>
<evidence type="ECO:0000313" key="2">
    <source>
        <dbReference type="EMBL" id="OHV39402.1"/>
    </source>
</evidence>
<dbReference type="Pfam" id="PF12728">
    <property type="entry name" value="HTH_17"/>
    <property type="match status" value="1"/>
</dbReference>
<dbReference type="AlphaFoldDB" id="A0A1S1R272"/>
<keyword evidence="3" id="KW-1185">Reference proteome</keyword>
<dbReference type="Proteomes" id="UP000179769">
    <property type="component" value="Unassembled WGS sequence"/>
</dbReference>
<name>A0A1S1R272_9ACTN</name>
<proteinExistence type="predicted"/>
<dbReference type="RefSeq" id="WP_071061216.1">
    <property type="nucleotide sequence ID" value="NZ_MAXA01000096.1"/>
</dbReference>
<dbReference type="NCBIfam" id="TIGR01764">
    <property type="entry name" value="excise"/>
    <property type="match status" value="1"/>
</dbReference>
<comment type="caution">
    <text evidence="2">The sequence shown here is derived from an EMBL/GenBank/DDBJ whole genome shotgun (WGS) entry which is preliminary data.</text>
</comment>
<feature type="domain" description="Helix-turn-helix" evidence="1">
    <location>
        <begin position="85"/>
        <end position="134"/>
    </location>
</feature>
<organism evidence="2 3">
    <name type="scientific">Parafrankia soli</name>
    <dbReference type="NCBI Taxonomy" id="2599596"/>
    <lineage>
        <taxon>Bacteria</taxon>
        <taxon>Bacillati</taxon>
        <taxon>Actinomycetota</taxon>
        <taxon>Actinomycetes</taxon>
        <taxon>Frankiales</taxon>
        <taxon>Frankiaceae</taxon>
        <taxon>Parafrankia</taxon>
    </lineage>
</organism>
<accession>A0A1S1R272</accession>
<gene>
    <name evidence="2" type="ORF">BBK14_32950</name>
</gene>
<evidence type="ECO:0000313" key="3">
    <source>
        <dbReference type="Proteomes" id="UP000179769"/>
    </source>
</evidence>
<sequence>MTSPTRPEPLHDETYLPDEDTGEIIDFLAALRDRGRRAADPRPRLTGPDGHSVELPEPMFNVLLQVAAAMKAGLAVTVAPHHLTMSTQEAADLLRISRTTLVRLLESGAIPFEKPSRHRKVRLGDLLEYRRRQRHAADLAFADMVADTERLGLYDGSPDETRTALKAARKKAEG</sequence>
<protein>
    <recommendedName>
        <fullName evidence="1">Helix-turn-helix domain-containing protein</fullName>
    </recommendedName>
</protein>
<reference evidence="3" key="1">
    <citation type="submission" date="2016-07" db="EMBL/GenBank/DDBJ databases">
        <title>Frankia sp. NRRL B-16219 Genome sequencing.</title>
        <authorList>
            <person name="Ghodhbane-Gtari F."/>
            <person name="Swanson E."/>
            <person name="Gueddou A."/>
            <person name="Louati M."/>
            <person name="Nouioui I."/>
            <person name="Hezbri K."/>
            <person name="Abebe-Akele F."/>
            <person name="Simpson S."/>
            <person name="Morris K."/>
            <person name="Thomas K."/>
            <person name="Gtari M."/>
            <person name="Tisa L.S."/>
        </authorList>
    </citation>
    <scope>NUCLEOTIDE SEQUENCE [LARGE SCALE GENOMIC DNA]</scope>
    <source>
        <strain evidence="3">NRRL B-16219</strain>
    </source>
</reference>
<dbReference type="InterPro" id="IPR041657">
    <property type="entry name" value="HTH_17"/>
</dbReference>
<evidence type="ECO:0000259" key="1">
    <source>
        <dbReference type="Pfam" id="PF12728"/>
    </source>
</evidence>
<dbReference type="EMBL" id="MAXA01000096">
    <property type="protein sequence ID" value="OHV39402.1"/>
    <property type="molecule type" value="Genomic_DNA"/>
</dbReference>